<dbReference type="Proteomes" id="UP001524502">
    <property type="component" value="Unassembled WGS sequence"/>
</dbReference>
<name>A0ABT1RRI3_9FIRM</name>
<keyword evidence="2" id="KW-1185">Reference proteome</keyword>
<dbReference type="EMBL" id="JANFXK010000016">
    <property type="protein sequence ID" value="MCQ4637778.1"/>
    <property type="molecule type" value="Genomic_DNA"/>
</dbReference>
<protein>
    <submittedName>
        <fullName evidence="1">Uncharacterized protein</fullName>
    </submittedName>
</protein>
<sequence length="241" mass="28715">MEEDYILINDNYRGLIRFDLKLNLMDNIALEEDVFIYSGFVCKHQAVLYCAENECIIYVDLKKRIQKKVCLPEEFNDHFCEDLQWDQESVDLISSRERWYRIYYFENRIERLSDLESRCPCYKRILESMDRGEMDFAANWKEGYGYKENPDQFVISSVFSDRTETLRKEAYQIYEKEGLLAGIGEKQIEIVYEGQKYLIRAKHGYYFSGFDSASCGGTRRIVVMQSDKKNCMRNWITLYGI</sequence>
<evidence type="ECO:0000313" key="1">
    <source>
        <dbReference type="EMBL" id="MCQ4637778.1"/>
    </source>
</evidence>
<organism evidence="1 2">
    <name type="scientific">Anaerovorax odorimutans</name>
    <dbReference type="NCBI Taxonomy" id="109327"/>
    <lineage>
        <taxon>Bacteria</taxon>
        <taxon>Bacillati</taxon>
        <taxon>Bacillota</taxon>
        <taxon>Clostridia</taxon>
        <taxon>Peptostreptococcales</taxon>
        <taxon>Anaerovoracaceae</taxon>
        <taxon>Anaerovorax</taxon>
    </lineage>
</organism>
<reference evidence="1 2" key="1">
    <citation type="submission" date="2022-06" db="EMBL/GenBank/DDBJ databases">
        <title>Isolation of gut microbiota from human fecal samples.</title>
        <authorList>
            <person name="Pamer E.G."/>
            <person name="Barat B."/>
            <person name="Waligurski E."/>
            <person name="Medina S."/>
            <person name="Paddock L."/>
            <person name="Mostad J."/>
        </authorList>
    </citation>
    <scope>NUCLEOTIDE SEQUENCE [LARGE SCALE GENOMIC DNA]</scope>
    <source>
        <strain evidence="1 2">SL.3.17</strain>
    </source>
</reference>
<accession>A0ABT1RRI3</accession>
<proteinExistence type="predicted"/>
<gene>
    <name evidence="1" type="ORF">NE619_13670</name>
</gene>
<evidence type="ECO:0000313" key="2">
    <source>
        <dbReference type="Proteomes" id="UP001524502"/>
    </source>
</evidence>
<comment type="caution">
    <text evidence="1">The sequence shown here is derived from an EMBL/GenBank/DDBJ whole genome shotgun (WGS) entry which is preliminary data.</text>
</comment>